<dbReference type="AlphaFoldDB" id="Q6BWF0"/>
<feature type="transmembrane region" description="Helical" evidence="1">
    <location>
        <begin position="16"/>
        <end position="37"/>
    </location>
</feature>
<evidence type="ECO:0000313" key="2">
    <source>
        <dbReference type="EMBL" id="CAG85473.2"/>
    </source>
</evidence>
<dbReference type="KEGG" id="dha:DEHA2B11858g"/>
<evidence type="ECO:0000313" key="3">
    <source>
        <dbReference type="Proteomes" id="UP000000599"/>
    </source>
</evidence>
<dbReference type="VEuPathDB" id="FungiDB:DEHA2B11858g"/>
<accession>Q6BWF0</accession>
<keyword evidence="1" id="KW-0472">Membrane</keyword>
<dbReference type="HOGENOM" id="CLU_164919_0_0_1"/>
<dbReference type="OMA" id="ARMRITR"/>
<protein>
    <submittedName>
        <fullName evidence="2">DEHA2B11858p</fullName>
    </submittedName>
</protein>
<sequence>MTPEKQKRIDELTSQLWSAGLTGSLKGSLIGLVSGFYLNYKYNFGHNAKFFNTPYKIAYLVSWNFICISFAVETEKVKMRKQLAMEEEIKRNMYLEDELNIKKK</sequence>
<proteinExistence type="predicted"/>
<keyword evidence="1" id="KW-1133">Transmembrane helix</keyword>
<dbReference type="RefSeq" id="XP_457469.2">
    <property type="nucleotide sequence ID" value="XM_457469.1"/>
</dbReference>
<evidence type="ECO:0000256" key="1">
    <source>
        <dbReference type="SAM" id="Phobius"/>
    </source>
</evidence>
<name>Q6BWF0_DEBHA</name>
<dbReference type="GeneID" id="2913406"/>
<dbReference type="InParanoid" id="Q6BWF0"/>
<gene>
    <name evidence="2" type="ordered locus">DEHA2B11858g</name>
</gene>
<dbReference type="EMBL" id="CR382134">
    <property type="protein sequence ID" value="CAG85473.2"/>
    <property type="molecule type" value="Genomic_DNA"/>
</dbReference>
<dbReference type="Proteomes" id="UP000000599">
    <property type="component" value="Chromosome B"/>
</dbReference>
<dbReference type="OrthoDB" id="4074036at2759"/>
<reference evidence="2 3" key="1">
    <citation type="journal article" date="2004" name="Nature">
        <title>Genome evolution in yeasts.</title>
        <authorList>
            <consortium name="Genolevures"/>
            <person name="Dujon B."/>
            <person name="Sherman D."/>
            <person name="Fischer G."/>
            <person name="Durrens P."/>
            <person name="Casaregola S."/>
            <person name="Lafontaine I."/>
            <person name="de Montigny J."/>
            <person name="Marck C."/>
            <person name="Neuveglise C."/>
            <person name="Talla E."/>
            <person name="Goffard N."/>
            <person name="Frangeul L."/>
            <person name="Aigle M."/>
            <person name="Anthouard V."/>
            <person name="Babour A."/>
            <person name="Barbe V."/>
            <person name="Barnay S."/>
            <person name="Blanchin S."/>
            <person name="Beckerich J.M."/>
            <person name="Beyne E."/>
            <person name="Bleykasten C."/>
            <person name="Boisrame A."/>
            <person name="Boyer J."/>
            <person name="Cattolico L."/>
            <person name="Confanioleri F."/>
            <person name="de Daruvar A."/>
            <person name="Despons L."/>
            <person name="Fabre E."/>
            <person name="Fairhead C."/>
            <person name="Ferry-Dumazet H."/>
            <person name="Groppi A."/>
            <person name="Hantraye F."/>
            <person name="Hennequin C."/>
            <person name="Jauniaux N."/>
            <person name="Joyet P."/>
            <person name="Kachouri R."/>
            <person name="Kerrest A."/>
            <person name="Koszul R."/>
            <person name="Lemaire M."/>
            <person name="Lesur I."/>
            <person name="Ma L."/>
            <person name="Muller H."/>
            <person name="Nicaud J.M."/>
            <person name="Nikolski M."/>
            <person name="Oztas S."/>
            <person name="Ozier-Kalogeropoulos O."/>
            <person name="Pellenz S."/>
            <person name="Potier S."/>
            <person name="Richard G.F."/>
            <person name="Straub M.L."/>
            <person name="Suleau A."/>
            <person name="Swennene D."/>
            <person name="Tekaia F."/>
            <person name="Wesolowski-Louvel M."/>
            <person name="Westhof E."/>
            <person name="Wirth B."/>
            <person name="Zeniou-Meyer M."/>
            <person name="Zivanovic I."/>
            <person name="Bolotin-Fukuhara M."/>
            <person name="Thierry A."/>
            <person name="Bouchier C."/>
            <person name="Caudron B."/>
            <person name="Scarpelli C."/>
            <person name="Gaillardin C."/>
            <person name="Weissenbach J."/>
            <person name="Wincker P."/>
            <person name="Souciet J.L."/>
        </authorList>
    </citation>
    <scope>NUCLEOTIDE SEQUENCE [LARGE SCALE GENOMIC DNA]</scope>
    <source>
        <strain evidence="3">ATCC 36239 / CBS 767 / BCRC 21394 / JCM 1990 / NBRC 0083 / IGC 2968</strain>
    </source>
</reference>
<feature type="transmembrane region" description="Helical" evidence="1">
    <location>
        <begin position="57"/>
        <end position="74"/>
    </location>
</feature>
<keyword evidence="1" id="KW-0812">Transmembrane</keyword>
<organism evidence="2 3">
    <name type="scientific">Debaryomyces hansenii (strain ATCC 36239 / CBS 767 / BCRC 21394 / JCM 1990 / NBRC 0083 / IGC 2968)</name>
    <name type="common">Yeast</name>
    <name type="synonym">Torulaspora hansenii</name>
    <dbReference type="NCBI Taxonomy" id="284592"/>
    <lineage>
        <taxon>Eukaryota</taxon>
        <taxon>Fungi</taxon>
        <taxon>Dikarya</taxon>
        <taxon>Ascomycota</taxon>
        <taxon>Saccharomycotina</taxon>
        <taxon>Pichiomycetes</taxon>
        <taxon>Debaryomycetaceae</taxon>
        <taxon>Debaryomyces</taxon>
    </lineage>
</organism>
<dbReference type="eggNOG" id="ENOG502RMDI">
    <property type="taxonomic scope" value="Eukaryota"/>
</dbReference>
<keyword evidence="3" id="KW-1185">Reference proteome</keyword>